<keyword evidence="1 6" id="KW-0004">4Fe-4S</keyword>
<dbReference type="SFLD" id="SFLDS00029">
    <property type="entry name" value="Radical_SAM"/>
    <property type="match status" value="1"/>
</dbReference>
<dbReference type="EMBL" id="FNAQ01000003">
    <property type="protein sequence ID" value="SDE05961.1"/>
    <property type="molecule type" value="Genomic_DNA"/>
</dbReference>
<evidence type="ECO:0000256" key="2">
    <source>
        <dbReference type="ARBA" id="ARBA00022691"/>
    </source>
</evidence>
<keyword evidence="2 6" id="KW-0949">S-adenosyl-L-methionine</keyword>
<dbReference type="Gene3D" id="3.20.20.70">
    <property type="entry name" value="Aldolase class I"/>
    <property type="match status" value="1"/>
</dbReference>
<evidence type="ECO:0000256" key="5">
    <source>
        <dbReference type="ARBA" id="ARBA00023014"/>
    </source>
</evidence>
<dbReference type="InterPro" id="IPR020050">
    <property type="entry name" value="FO_synthase_su2"/>
</dbReference>
<dbReference type="STRING" id="57664.SAMN05661003_103121"/>
<evidence type="ECO:0000256" key="1">
    <source>
        <dbReference type="ARBA" id="ARBA00022485"/>
    </source>
</evidence>
<evidence type="ECO:0000256" key="4">
    <source>
        <dbReference type="ARBA" id="ARBA00023004"/>
    </source>
</evidence>
<dbReference type="SFLD" id="SFLDG01064">
    <property type="entry name" value="F420__menaquinone_cofactor_bio"/>
    <property type="match status" value="1"/>
</dbReference>
<dbReference type="InterPro" id="IPR058240">
    <property type="entry name" value="rSAM_sf"/>
</dbReference>
<dbReference type="PANTHER" id="PTHR43076:SF1">
    <property type="entry name" value="LIPOYL SYNTHASE 2"/>
    <property type="match status" value="1"/>
</dbReference>
<dbReference type="InterPro" id="IPR007197">
    <property type="entry name" value="rSAM"/>
</dbReference>
<comment type="cofactor">
    <cofactor evidence="6 7">
        <name>[4Fe-4S] cluster</name>
        <dbReference type="ChEBI" id="CHEBI:49883"/>
    </cofactor>
    <text evidence="6 7">Binds 1 [4Fe-4S] cluster. The cluster is coordinated with 3 cysteines and an exchangeable S-adenosyl-L-methionine.</text>
</comment>
<feature type="binding site" evidence="8">
    <location>
        <position position="290"/>
    </location>
    <ligand>
        <name>(3R)-3-methyl-D-ornithine</name>
        <dbReference type="ChEBI" id="CHEBI:64642"/>
    </ligand>
</feature>
<dbReference type="PIRSF" id="PIRSF004762">
    <property type="entry name" value="CHP00423"/>
    <property type="match status" value="1"/>
</dbReference>
<feature type="binding site" evidence="8">
    <location>
        <position position="139"/>
    </location>
    <ligand>
        <name>(3R)-3-methyl-D-ornithine</name>
        <dbReference type="ChEBI" id="CHEBI:64642"/>
    </ligand>
</feature>
<dbReference type="Pfam" id="PF19288">
    <property type="entry name" value="CofH_C"/>
    <property type="match status" value="1"/>
</dbReference>
<dbReference type="InterPro" id="IPR034405">
    <property type="entry name" value="F420"/>
</dbReference>
<evidence type="ECO:0000256" key="3">
    <source>
        <dbReference type="ARBA" id="ARBA00022723"/>
    </source>
</evidence>
<dbReference type="SUPFAM" id="SSF102114">
    <property type="entry name" value="Radical SAM enzymes"/>
    <property type="match status" value="1"/>
</dbReference>
<keyword evidence="4 6" id="KW-0408">Iron</keyword>
<keyword evidence="6" id="KW-0560">Oxidoreductase</keyword>
<dbReference type="SFLD" id="SFLDF00343">
    <property type="entry name" value="aminofutalosine_synthase_(mqnE"/>
    <property type="match status" value="1"/>
</dbReference>
<dbReference type="OrthoDB" id="9802027at2"/>
<keyword evidence="11" id="KW-1185">Reference proteome</keyword>
<comment type="catalytic activity">
    <reaction evidence="6">
        <text>dehypoxanthine futalosine + S-adenosyl-L-methionine = cyclic dehypoxanthinylfutalosinate + 5'-deoxyadenosine + L-methionine + H(+)</text>
        <dbReference type="Rhea" id="RHEA:33083"/>
        <dbReference type="ChEBI" id="CHEBI:15378"/>
        <dbReference type="ChEBI" id="CHEBI:17319"/>
        <dbReference type="ChEBI" id="CHEBI:57844"/>
        <dbReference type="ChEBI" id="CHEBI:58864"/>
        <dbReference type="ChEBI" id="CHEBI:59789"/>
        <dbReference type="ChEBI" id="CHEBI:64270"/>
        <dbReference type="EC" id="1.21.98.1"/>
    </reaction>
</comment>
<dbReference type="GO" id="GO:0009234">
    <property type="term" value="P:menaquinone biosynthetic process"/>
    <property type="evidence" value="ECO:0007669"/>
    <property type="project" value="UniProtKB-UniRule"/>
</dbReference>
<keyword evidence="5 6" id="KW-0411">Iron-sulfur</keyword>
<dbReference type="PROSITE" id="PS51918">
    <property type="entry name" value="RADICAL_SAM"/>
    <property type="match status" value="1"/>
</dbReference>
<evidence type="ECO:0000259" key="9">
    <source>
        <dbReference type="PROSITE" id="PS51918"/>
    </source>
</evidence>
<accession>A0A1G6ZTV1</accession>
<feature type="binding site" evidence="8">
    <location>
        <position position="175"/>
    </location>
    <ligand>
        <name>S-adenosyl-L-methionine</name>
        <dbReference type="ChEBI" id="CHEBI:59789"/>
    </ligand>
</feature>
<comment type="function">
    <text evidence="6">Radical SAM enzyme that catalyzes the cyclization of dehypoxanthine futalosine (DHFL) into cyclic dehypoxanthine futalosine (CDHFL), a step in the biosynthesis of menaquinone (MK, vitamin K2).</text>
</comment>
<dbReference type="InterPro" id="IPR045567">
    <property type="entry name" value="CofH/MnqC-like_C"/>
</dbReference>
<comment type="pathway">
    <text evidence="6">Quinol/quinone metabolism; menaquinone biosynthesis.</text>
</comment>
<evidence type="ECO:0000256" key="8">
    <source>
        <dbReference type="PIRSR" id="PIRSR004762-2"/>
    </source>
</evidence>
<feature type="binding site" evidence="6 7">
    <location>
        <position position="67"/>
    </location>
    <ligand>
        <name>[4Fe-4S] cluster</name>
        <dbReference type="ChEBI" id="CHEBI:49883"/>
        <note>4Fe-4S-S-AdoMet</note>
    </ligand>
</feature>
<dbReference type="AlphaFoldDB" id="A0A1G6ZTV1"/>
<dbReference type="EC" id="1.21.98.1" evidence="6"/>
<dbReference type="NCBIfam" id="TIGR03699">
    <property type="entry name" value="menaquin_MqnC"/>
    <property type="match status" value="1"/>
</dbReference>
<feature type="domain" description="Radical SAM core" evidence="9">
    <location>
        <begin position="49"/>
        <end position="285"/>
    </location>
</feature>
<dbReference type="GO" id="GO:0016765">
    <property type="term" value="F:transferase activity, transferring alkyl or aryl (other than methyl) groups"/>
    <property type="evidence" value="ECO:0007669"/>
    <property type="project" value="InterPro"/>
</dbReference>
<dbReference type="GO" id="GO:0044689">
    <property type="term" value="F:7,8-didemethyl-8-hydroxy-5-deazariboflavin synthase activity"/>
    <property type="evidence" value="ECO:0007669"/>
    <property type="project" value="TreeGrafter"/>
</dbReference>
<keyword evidence="6" id="KW-0474">Menaquinone biosynthesis</keyword>
<feature type="binding site" evidence="6 7">
    <location>
        <position position="63"/>
    </location>
    <ligand>
        <name>[4Fe-4S] cluster</name>
        <dbReference type="ChEBI" id="CHEBI:49883"/>
        <note>4Fe-4S-S-AdoMet</note>
    </ligand>
</feature>
<dbReference type="Pfam" id="PF04055">
    <property type="entry name" value="Radical_SAM"/>
    <property type="match status" value="1"/>
</dbReference>
<comment type="similarity">
    <text evidence="6">Belongs to the radical SAM superfamily. MqnC family.</text>
</comment>
<feature type="binding site" evidence="6 7">
    <location>
        <position position="70"/>
    </location>
    <ligand>
        <name>[4Fe-4S] cluster</name>
        <dbReference type="ChEBI" id="CHEBI:49883"/>
        <note>4Fe-4S-S-AdoMet</note>
    </ligand>
</feature>
<protein>
    <recommendedName>
        <fullName evidence="6">Cyclic dehypoxanthine futalosine synthase</fullName>
        <shortName evidence="6">Cyclic DHFL synthase</shortName>
        <ecNumber evidence="6">1.21.98.1</ecNumber>
    </recommendedName>
    <alternativeName>
        <fullName evidence="6">Dehypoxanthine futalosine cyclase</fullName>
        <shortName evidence="6">DHFL cyclase</shortName>
    </alternativeName>
    <alternativeName>
        <fullName evidence="6">Menaquinone biosynthetic enzyme MqnC</fullName>
    </alternativeName>
</protein>
<evidence type="ECO:0000256" key="7">
    <source>
        <dbReference type="PIRSR" id="PIRSR004762-1"/>
    </source>
</evidence>
<dbReference type="InterPro" id="IPR013785">
    <property type="entry name" value="Aldolase_TIM"/>
</dbReference>
<organism evidence="10 11">
    <name type="scientific">Desulfuromonas thiophila</name>
    <dbReference type="NCBI Taxonomy" id="57664"/>
    <lineage>
        <taxon>Bacteria</taxon>
        <taxon>Pseudomonadati</taxon>
        <taxon>Thermodesulfobacteriota</taxon>
        <taxon>Desulfuromonadia</taxon>
        <taxon>Desulfuromonadales</taxon>
        <taxon>Desulfuromonadaceae</taxon>
        <taxon>Desulfuromonas</taxon>
    </lineage>
</organism>
<dbReference type="GO" id="GO:0046992">
    <property type="term" value="F:oxidoreductase activity, acting on X-H and Y-H to form an X-Y bond"/>
    <property type="evidence" value="ECO:0007669"/>
    <property type="project" value="UniProtKB-UniRule"/>
</dbReference>
<dbReference type="InterPro" id="IPR022431">
    <property type="entry name" value="Cyclic_DHFL_synthase_mqnC"/>
</dbReference>
<evidence type="ECO:0000256" key="6">
    <source>
        <dbReference type="HAMAP-Rule" id="MF_00992"/>
    </source>
</evidence>
<dbReference type="SFLD" id="SFLDF00342">
    <property type="entry name" value="cyclic_dehypoxanthine_futalosi"/>
    <property type="match status" value="1"/>
</dbReference>
<feature type="binding site" evidence="8">
    <location>
        <position position="69"/>
    </location>
    <ligand>
        <name>S-adenosyl-L-methionine</name>
        <dbReference type="ChEBI" id="CHEBI:59789"/>
    </ligand>
</feature>
<dbReference type="NCBIfam" id="TIGR00423">
    <property type="entry name" value="CofH family radical SAM protein"/>
    <property type="match status" value="1"/>
</dbReference>
<dbReference type="PANTHER" id="PTHR43076">
    <property type="entry name" value="FO SYNTHASE (COFH)"/>
    <property type="match status" value="1"/>
</dbReference>
<dbReference type="HAMAP" id="MF_00992">
    <property type="entry name" value="MqnC"/>
    <property type="match status" value="1"/>
</dbReference>
<dbReference type="UniPathway" id="UPA00079"/>
<gene>
    <name evidence="6" type="primary">mqnC</name>
    <name evidence="10" type="ORF">SAMN05661003_103121</name>
</gene>
<dbReference type="GO" id="GO:0005506">
    <property type="term" value="F:iron ion binding"/>
    <property type="evidence" value="ECO:0007669"/>
    <property type="project" value="UniProtKB-UniRule"/>
</dbReference>
<evidence type="ECO:0000313" key="10">
    <source>
        <dbReference type="EMBL" id="SDE05961.1"/>
    </source>
</evidence>
<dbReference type="SFLD" id="SFLDG01389">
    <property type="entry name" value="menaquinone_synthsis_involved"/>
    <property type="match status" value="1"/>
</dbReference>
<reference evidence="11" key="1">
    <citation type="submission" date="2016-10" db="EMBL/GenBank/DDBJ databases">
        <authorList>
            <person name="Varghese N."/>
            <person name="Submissions S."/>
        </authorList>
    </citation>
    <scope>NUCLEOTIDE SEQUENCE [LARGE SCALE GENOMIC DNA]</scope>
    <source>
        <strain evidence="11">DSM 8987</strain>
    </source>
</reference>
<keyword evidence="3 6" id="KW-0479">Metal-binding</keyword>
<dbReference type="RefSeq" id="WP_092076702.1">
    <property type="nucleotide sequence ID" value="NZ_FNAQ01000003.1"/>
</dbReference>
<proteinExistence type="inferred from homology"/>
<evidence type="ECO:0000313" key="11">
    <source>
        <dbReference type="Proteomes" id="UP000243205"/>
    </source>
</evidence>
<sequence length="362" mass="40184">MLRRIEGKLAQGQSLDGEDALWLLQRADLLELGRLADAERVRRHPAGEVSFVVDRNVNYSNVCTCKCRFCAFYREEGAADAYLLDEATIFAKVQELVDHGGTQLLMQGGIHPTLRIDWFERLFRQLRQRFPMVQIHSLSPAEIVQIARLSQLSLEDCLHRLRAAGLQSIPGGGAEVLDDAVRQAISPNKISWKLWAEVMATAHRLGMQTTATLMFGSLETPHQLVQHLLRVREMQRQGGGFTAFISWSYQPNNTELGAELGAGGATGTDYLRVVALSRLVLDNIPNIQASWVTQGAKMAQIALLFGANDLGGTMLEENVVAATGVSFRMSQAELIELARDAGFIPVRRTTDYRVLERYPAPV</sequence>
<dbReference type="GO" id="GO:0051539">
    <property type="term" value="F:4 iron, 4 sulfur cluster binding"/>
    <property type="evidence" value="ECO:0007669"/>
    <property type="project" value="UniProtKB-KW"/>
</dbReference>
<name>A0A1G6ZTV1_9BACT</name>
<dbReference type="Proteomes" id="UP000243205">
    <property type="component" value="Unassembled WGS sequence"/>
</dbReference>